<dbReference type="InterPro" id="IPR001375">
    <property type="entry name" value="Peptidase_S9_cat"/>
</dbReference>
<proteinExistence type="inferred from homology"/>
<dbReference type="RefSeq" id="WP_013534500.1">
    <property type="nucleotide sequence ID" value="NC_014924.1"/>
</dbReference>
<organism evidence="8 9">
    <name type="scientific">Pseudoxanthomonas suwonensis (strain 11-1)</name>
    <dbReference type="NCBI Taxonomy" id="743721"/>
    <lineage>
        <taxon>Bacteria</taxon>
        <taxon>Pseudomonadati</taxon>
        <taxon>Pseudomonadota</taxon>
        <taxon>Gammaproteobacteria</taxon>
        <taxon>Lysobacterales</taxon>
        <taxon>Lysobacteraceae</taxon>
        <taxon>Pseudoxanthomonas</taxon>
    </lineage>
</organism>
<sequence>MSARTPLVLALAGLLGLGAVHDVEAARGLDVRDLQKLDRVSSPVLSPDGARVVFARREIGEDLGKASTGLWIRDLRTRDLAPPKRLTPEGWSVNSPSFSADGKSVYFLSAKGGSQQLYSIPVAGGEPRQLTRYPLDIGSYKVSPDGKRIAVSMDVFTDCGADLDCTVSRLDKREKSKASGVVYDQLFVRHWDTWADGRHSRLFVTTPASGDKAPAPVLVGAGRNEPVGHVPSRPFGGSDEYTWSPDGKSLVFSMRVADRQEPWSTNFDLYLYRDGQPLKNLTASNPAWDTGPVFSADGKTLYYRAMKRPGFEADRFGLMAMDLASGKAREIARSWDRSADGIVLSADGKAIYTTAQHLGQHPLFKVDMASGKVEQVVGEGTISSFDIAGDTLAFTRNSLRSGDQLFTTSLANPARQRAITPSAGEMLPDVAFGDYEQFTFAGWNNETVHGYVVKPWNYEEGKSYPVAFLIHGGPQGSFGDGWSYRWNPQTYAGQGYAVVMIDFHGSTGYGQAFTDSISGDWGGKPLEDLQKGWAAAQRKYAFLDGDRACALGASYGGYMINWIAGNWFDEAGHSPWKCLVNHDGVFDTRSMGYVTEELWFTEWENGGTPYDKPENFERFNPVNHVAKWRVPMLVVQGEKDYRVPVDQGLSTFTALQRKGIESQLLYFPDENHWVLKPANSVLWHDTVNAWLKKHIGQ</sequence>
<dbReference type="HOGENOM" id="CLU_008615_0_2_6"/>
<dbReference type="Pfam" id="PF00930">
    <property type="entry name" value="DPPIV_N"/>
    <property type="match status" value="1"/>
</dbReference>
<evidence type="ECO:0000256" key="4">
    <source>
        <dbReference type="ARBA" id="ARBA00022801"/>
    </source>
</evidence>
<dbReference type="OrthoDB" id="9812921at2"/>
<evidence type="ECO:0000256" key="5">
    <source>
        <dbReference type="ARBA" id="ARBA00022825"/>
    </source>
</evidence>
<name>E6WQZ8_PSEUU</name>
<dbReference type="FunFam" id="3.40.50.1820:FF:000028">
    <property type="entry name" value="S9 family peptidase"/>
    <property type="match status" value="1"/>
</dbReference>
<dbReference type="SUPFAM" id="SSF53474">
    <property type="entry name" value="alpha/beta-Hydrolases"/>
    <property type="match status" value="1"/>
</dbReference>
<dbReference type="InterPro" id="IPR029058">
    <property type="entry name" value="AB_hydrolase_fold"/>
</dbReference>
<keyword evidence="2" id="KW-0645">Protease</keyword>
<dbReference type="InterPro" id="IPR011042">
    <property type="entry name" value="6-blade_b-propeller_TolB-like"/>
</dbReference>
<dbReference type="InterPro" id="IPR011659">
    <property type="entry name" value="WD40"/>
</dbReference>
<evidence type="ECO:0000256" key="2">
    <source>
        <dbReference type="ARBA" id="ARBA00022670"/>
    </source>
</evidence>
<dbReference type="InterPro" id="IPR002469">
    <property type="entry name" value="Peptidase_S9B_N"/>
</dbReference>
<evidence type="ECO:0000256" key="3">
    <source>
        <dbReference type="ARBA" id="ARBA00022729"/>
    </source>
</evidence>
<evidence type="ECO:0000256" key="1">
    <source>
        <dbReference type="ARBA" id="ARBA00010040"/>
    </source>
</evidence>
<keyword evidence="5" id="KW-0720">Serine protease</keyword>
<dbReference type="EMBL" id="CP002446">
    <property type="protein sequence ID" value="ADV26670.1"/>
    <property type="molecule type" value="Genomic_DNA"/>
</dbReference>
<dbReference type="eggNOG" id="COG0823">
    <property type="taxonomic scope" value="Bacteria"/>
</dbReference>
<dbReference type="eggNOG" id="COG1506">
    <property type="taxonomic scope" value="Bacteria"/>
</dbReference>
<dbReference type="Pfam" id="PF07676">
    <property type="entry name" value="PD40"/>
    <property type="match status" value="2"/>
</dbReference>
<evidence type="ECO:0000313" key="9">
    <source>
        <dbReference type="Proteomes" id="UP000008632"/>
    </source>
</evidence>
<dbReference type="Pfam" id="PF00326">
    <property type="entry name" value="Peptidase_S9"/>
    <property type="match status" value="1"/>
</dbReference>
<comment type="similarity">
    <text evidence="1">Belongs to the peptidase S9C family.</text>
</comment>
<feature type="domain" description="Peptidase S9 prolyl oligopeptidase catalytic" evidence="6">
    <location>
        <begin position="482"/>
        <end position="696"/>
    </location>
</feature>
<dbReference type="GO" id="GO:0006508">
    <property type="term" value="P:proteolysis"/>
    <property type="evidence" value="ECO:0007669"/>
    <property type="project" value="UniProtKB-KW"/>
</dbReference>
<evidence type="ECO:0000259" key="6">
    <source>
        <dbReference type="Pfam" id="PF00326"/>
    </source>
</evidence>
<dbReference type="PANTHER" id="PTHR42776:SF13">
    <property type="entry name" value="DIPEPTIDYL-PEPTIDASE 5"/>
    <property type="match status" value="1"/>
</dbReference>
<evidence type="ECO:0000259" key="7">
    <source>
        <dbReference type="Pfam" id="PF00930"/>
    </source>
</evidence>
<dbReference type="PANTHER" id="PTHR42776">
    <property type="entry name" value="SERINE PEPTIDASE S9 FAMILY MEMBER"/>
    <property type="match status" value="1"/>
</dbReference>
<dbReference type="STRING" id="743721.Psesu_0817"/>
<dbReference type="MEROPS" id="S09.012"/>
<dbReference type="Gene3D" id="2.120.10.30">
    <property type="entry name" value="TolB, C-terminal domain"/>
    <property type="match status" value="2"/>
</dbReference>
<keyword evidence="4" id="KW-0378">Hydrolase</keyword>
<feature type="domain" description="Dipeptidylpeptidase IV N-terminal" evidence="7">
    <location>
        <begin position="77"/>
        <end position="152"/>
    </location>
</feature>
<dbReference type="AlphaFoldDB" id="E6WQZ8"/>
<accession>E6WQZ8</accession>
<keyword evidence="9" id="KW-1185">Reference proteome</keyword>
<evidence type="ECO:0000313" key="8">
    <source>
        <dbReference type="EMBL" id="ADV26670.1"/>
    </source>
</evidence>
<dbReference type="Gene3D" id="3.40.50.1820">
    <property type="entry name" value="alpha/beta hydrolase"/>
    <property type="match status" value="1"/>
</dbReference>
<dbReference type="GO" id="GO:0004252">
    <property type="term" value="F:serine-type endopeptidase activity"/>
    <property type="evidence" value="ECO:0007669"/>
    <property type="project" value="TreeGrafter"/>
</dbReference>
<gene>
    <name evidence="8" type="ordered locus">Psesu_0817</name>
</gene>
<dbReference type="Proteomes" id="UP000008632">
    <property type="component" value="Chromosome"/>
</dbReference>
<protein>
    <submittedName>
        <fullName evidence="8">WD40-like beta Propeller containing protein</fullName>
    </submittedName>
</protein>
<reference evidence="8 9" key="1">
    <citation type="submission" date="2011-01" db="EMBL/GenBank/DDBJ databases">
        <title>Complete sequence of Pseudoxanthomonas suwonensis 11-1.</title>
        <authorList>
            <consortium name="US DOE Joint Genome Institute"/>
            <person name="Lucas S."/>
            <person name="Copeland A."/>
            <person name="Lapidus A."/>
            <person name="Cheng J.-F."/>
            <person name="Goodwin L."/>
            <person name="Pitluck S."/>
            <person name="Teshima H."/>
            <person name="Detter J.C."/>
            <person name="Han C."/>
            <person name="Tapia R."/>
            <person name="Land M."/>
            <person name="Hauser L."/>
            <person name="Kyrpides N."/>
            <person name="Ivanova N."/>
            <person name="Ovchinnikova G."/>
            <person name="Siebers A.K."/>
            <person name="Allgaier M."/>
            <person name="Thelen M.P."/>
            <person name="Hugenholtz P."/>
            <person name="Gladden J."/>
            <person name="Woyke T."/>
        </authorList>
    </citation>
    <scope>NUCLEOTIDE SEQUENCE [LARGE SCALE GENOMIC DNA]</scope>
    <source>
        <strain evidence="9">11-1</strain>
    </source>
</reference>
<dbReference type="KEGG" id="psu:Psesu_0817"/>
<keyword evidence="3" id="KW-0732">Signal</keyword>
<dbReference type="SUPFAM" id="SSF82171">
    <property type="entry name" value="DPP6 N-terminal domain-like"/>
    <property type="match status" value="1"/>
</dbReference>